<dbReference type="Pfam" id="PF13730">
    <property type="entry name" value="HTH_36"/>
    <property type="match status" value="1"/>
</dbReference>
<dbReference type="Proteomes" id="UP000573327">
    <property type="component" value="Unassembled WGS sequence"/>
</dbReference>
<accession>A0A7W7SFI6</accession>
<dbReference type="RefSeq" id="WP_184919938.1">
    <property type="nucleotide sequence ID" value="NZ_JACHJR010000001.1"/>
</dbReference>
<dbReference type="EMBL" id="JACHJR010000001">
    <property type="protein sequence ID" value="MBB4949536.1"/>
    <property type="molecule type" value="Genomic_DNA"/>
</dbReference>
<evidence type="ECO:0000256" key="1">
    <source>
        <dbReference type="SAM" id="MobiDB-lite"/>
    </source>
</evidence>
<name>A0A7W7SFI6_9ACTN</name>
<evidence type="ECO:0008006" key="4">
    <source>
        <dbReference type="Google" id="ProtNLM"/>
    </source>
</evidence>
<reference evidence="2 3" key="1">
    <citation type="submission" date="2020-08" db="EMBL/GenBank/DDBJ databases">
        <title>Sequencing the genomes of 1000 actinobacteria strains.</title>
        <authorList>
            <person name="Klenk H.-P."/>
        </authorList>
    </citation>
    <scope>NUCLEOTIDE SEQUENCE [LARGE SCALE GENOMIC DNA]</scope>
    <source>
        <strain evidence="2 3">DSM 44786</strain>
    </source>
</reference>
<feature type="compositionally biased region" description="Low complexity" evidence="1">
    <location>
        <begin position="181"/>
        <end position="193"/>
    </location>
</feature>
<feature type="compositionally biased region" description="Basic and acidic residues" evidence="1">
    <location>
        <begin position="134"/>
        <end position="145"/>
    </location>
</feature>
<evidence type="ECO:0000313" key="3">
    <source>
        <dbReference type="Proteomes" id="UP000573327"/>
    </source>
</evidence>
<comment type="caution">
    <text evidence="2">The sequence shown here is derived from an EMBL/GenBank/DDBJ whole genome shotgun (WGS) entry which is preliminary data.</text>
</comment>
<protein>
    <recommendedName>
        <fullName evidence="4">Helix-turn-helix domain-containing protein</fullName>
    </recommendedName>
</protein>
<keyword evidence="3" id="KW-1185">Reference proteome</keyword>
<feature type="region of interest" description="Disordered" evidence="1">
    <location>
        <begin position="101"/>
        <end position="300"/>
    </location>
</feature>
<sequence length="300" mass="33155">MSIHLMLIAAYLPPDMVTPTEKLALMKICDSADEETRISRPGLHRLAAWTGISEKRTITLVTQLVKKGLVERIEVGKIGRTAVYRVFPLVLPTLPQTDELHERRKAASTAPRNPRLARPGVARSKPAAPARTYVDVEKREARAAERGGFPQGDPSPDRSWVPPGEPSQFPQGNPVSSPGGTPFFPSVPTSVVPTPLPPTADAAGEGPPREGRPGRACPRHKRVAKNCRACGTSARVEREVEERHRREEAHRAEQARMEEFLRDGAAQRRQAEERPEEVQSAKAKALEVARGARQRSKYYE</sequence>
<feature type="compositionally biased region" description="Basic and acidic residues" evidence="1">
    <location>
        <begin position="235"/>
        <end position="287"/>
    </location>
</feature>
<feature type="compositionally biased region" description="Polar residues" evidence="1">
    <location>
        <begin position="168"/>
        <end position="179"/>
    </location>
</feature>
<evidence type="ECO:0000313" key="2">
    <source>
        <dbReference type="EMBL" id="MBB4949536.1"/>
    </source>
</evidence>
<organism evidence="2 3">
    <name type="scientific">Kitasatospora gansuensis</name>
    <dbReference type="NCBI Taxonomy" id="258050"/>
    <lineage>
        <taxon>Bacteria</taxon>
        <taxon>Bacillati</taxon>
        <taxon>Actinomycetota</taxon>
        <taxon>Actinomycetes</taxon>
        <taxon>Kitasatosporales</taxon>
        <taxon>Streptomycetaceae</taxon>
        <taxon>Kitasatospora</taxon>
    </lineage>
</organism>
<gene>
    <name evidence="2" type="ORF">F4556_005071</name>
</gene>
<proteinExistence type="predicted"/>
<dbReference type="AlphaFoldDB" id="A0A7W7SFI6"/>